<dbReference type="SUPFAM" id="SSF52540">
    <property type="entry name" value="P-loop containing nucleoside triphosphate hydrolases"/>
    <property type="match status" value="1"/>
</dbReference>
<evidence type="ECO:0000313" key="6">
    <source>
        <dbReference type="EMBL" id="KRM30651.1"/>
    </source>
</evidence>
<dbReference type="OrthoDB" id="9802264at2"/>
<dbReference type="GO" id="GO:0005524">
    <property type="term" value="F:ATP binding"/>
    <property type="evidence" value="ECO:0007669"/>
    <property type="project" value="UniProtKB-KW"/>
</dbReference>
<organism evidence="6 7">
    <name type="scientific">Agrilactobacillus composti DSM 18527 = JCM 14202</name>
    <dbReference type="NCBI Taxonomy" id="1423734"/>
    <lineage>
        <taxon>Bacteria</taxon>
        <taxon>Bacillati</taxon>
        <taxon>Bacillota</taxon>
        <taxon>Bacilli</taxon>
        <taxon>Lactobacillales</taxon>
        <taxon>Lactobacillaceae</taxon>
        <taxon>Agrilactobacillus</taxon>
    </lineage>
</organism>
<dbReference type="PROSITE" id="PS00211">
    <property type="entry name" value="ABC_TRANSPORTER_1"/>
    <property type="match status" value="1"/>
</dbReference>
<accession>X0QI13</accession>
<dbReference type="Proteomes" id="UP000051236">
    <property type="component" value="Unassembled WGS sequence"/>
</dbReference>
<dbReference type="InterPro" id="IPR003593">
    <property type="entry name" value="AAA+_ATPase"/>
</dbReference>
<dbReference type="GO" id="GO:0015418">
    <property type="term" value="F:ABC-type quaternary ammonium compound transporting activity"/>
    <property type="evidence" value="ECO:0007669"/>
    <property type="project" value="UniProtKB-EC"/>
</dbReference>
<proteinExistence type="predicted"/>
<dbReference type="FunFam" id="3.40.50.300:FF:000425">
    <property type="entry name" value="Probable ABC transporter, ATP-binding subunit"/>
    <property type="match status" value="1"/>
</dbReference>
<comment type="caution">
    <text evidence="6">The sequence shown here is derived from an EMBL/GenBank/DDBJ whole genome shotgun (WGS) entry which is preliminary data.</text>
</comment>
<dbReference type="eggNOG" id="COG3842">
    <property type="taxonomic scope" value="Bacteria"/>
</dbReference>
<evidence type="ECO:0000256" key="3">
    <source>
        <dbReference type="ARBA" id="ARBA00022840"/>
    </source>
</evidence>
<evidence type="ECO:0000313" key="7">
    <source>
        <dbReference type="Proteomes" id="UP000051236"/>
    </source>
</evidence>
<dbReference type="EC" id="7.6.2.9" evidence="4"/>
<dbReference type="Gene3D" id="3.40.50.300">
    <property type="entry name" value="P-loop containing nucleotide triphosphate hydrolases"/>
    <property type="match status" value="1"/>
</dbReference>
<dbReference type="InterPro" id="IPR050093">
    <property type="entry name" value="ABC_SmlMolc_Importer"/>
</dbReference>
<dbReference type="InterPro" id="IPR027417">
    <property type="entry name" value="P-loop_NTPase"/>
</dbReference>
<dbReference type="PROSITE" id="PS50893">
    <property type="entry name" value="ABC_TRANSPORTER_2"/>
    <property type="match status" value="1"/>
</dbReference>
<dbReference type="PANTHER" id="PTHR42781:SF4">
    <property type="entry name" value="SPERMIDINE_PUTRESCINE IMPORT ATP-BINDING PROTEIN POTA"/>
    <property type="match status" value="1"/>
</dbReference>
<dbReference type="RefSeq" id="WP_035450585.1">
    <property type="nucleotide sequence ID" value="NZ_AZGA01000088.1"/>
</dbReference>
<dbReference type="PANTHER" id="PTHR42781">
    <property type="entry name" value="SPERMIDINE/PUTRESCINE IMPORT ATP-BINDING PROTEIN POTA"/>
    <property type="match status" value="1"/>
</dbReference>
<keyword evidence="7" id="KW-1185">Reference proteome</keyword>
<dbReference type="InterPro" id="IPR003439">
    <property type="entry name" value="ABC_transporter-like_ATP-bd"/>
</dbReference>
<dbReference type="EMBL" id="AZGA01000088">
    <property type="protein sequence ID" value="KRM30651.1"/>
    <property type="molecule type" value="Genomic_DNA"/>
</dbReference>
<feature type="domain" description="ABC transporter" evidence="5">
    <location>
        <begin position="3"/>
        <end position="227"/>
    </location>
</feature>
<dbReference type="PATRIC" id="fig|1423734.3.peg.1806"/>
<dbReference type="STRING" id="1423734.FC83_GL001787"/>
<evidence type="ECO:0000259" key="5">
    <source>
        <dbReference type="PROSITE" id="PS50893"/>
    </source>
</evidence>
<dbReference type="Pfam" id="PF00005">
    <property type="entry name" value="ABC_tran"/>
    <property type="match status" value="1"/>
</dbReference>
<evidence type="ECO:0000256" key="4">
    <source>
        <dbReference type="ARBA" id="ARBA00066388"/>
    </source>
</evidence>
<dbReference type="GO" id="GO:0016887">
    <property type="term" value="F:ATP hydrolysis activity"/>
    <property type="evidence" value="ECO:0007669"/>
    <property type="project" value="InterPro"/>
</dbReference>
<evidence type="ECO:0000256" key="1">
    <source>
        <dbReference type="ARBA" id="ARBA00022448"/>
    </source>
</evidence>
<keyword evidence="2" id="KW-0547">Nucleotide-binding</keyword>
<gene>
    <name evidence="6" type="ORF">FC83_GL001787</name>
</gene>
<protein>
    <recommendedName>
        <fullName evidence="4">ABC-type quaternary amine transporter</fullName>
        <ecNumber evidence="4">7.6.2.9</ecNumber>
    </recommendedName>
</protein>
<dbReference type="Gene3D" id="2.40.50.100">
    <property type="match status" value="1"/>
</dbReference>
<name>X0QI13_9LACO</name>
<sequence>MGLEISDVSLHYGRKQILKHINLQVAAGEILTLFGPSGVGKTTILKLIAGMQPLQSGALDFRGDFSQERTILVLQDFWLFPHMTVFENIAFGLKVRHVNTTQIAQQVQAMITILKLQGLADHFPDQLSGGQQQRVALARAIVLKPKLLLLDEPFASLDSSLRQKMHQLLLELQQQYHFGVILVTHDRDEAFELSDRLAVLIDGEIQQIGTPQTIYEQPQTRQVAAFIGGMNFLAGIIQGQQFQFESQEITVVNPNQLTGPVQLVIPYEVAASLSHSGIQAEIVSLQWQPSGVLAHLRVGQQTLVLTNIQGELHPGEVVYLQFGANLQVVAN</sequence>
<dbReference type="InterPro" id="IPR017871">
    <property type="entry name" value="ABC_transporter-like_CS"/>
</dbReference>
<evidence type="ECO:0000256" key="2">
    <source>
        <dbReference type="ARBA" id="ARBA00022741"/>
    </source>
</evidence>
<reference evidence="6 7" key="1">
    <citation type="journal article" date="2015" name="Genome Announc.">
        <title>Expanding the biotechnology potential of lactobacilli through comparative genomics of 213 strains and associated genera.</title>
        <authorList>
            <person name="Sun Z."/>
            <person name="Harris H.M."/>
            <person name="McCann A."/>
            <person name="Guo C."/>
            <person name="Argimon S."/>
            <person name="Zhang W."/>
            <person name="Yang X."/>
            <person name="Jeffery I.B."/>
            <person name="Cooney J.C."/>
            <person name="Kagawa T.F."/>
            <person name="Liu W."/>
            <person name="Song Y."/>
            <person name="Salvetti E."/>
            <person name="Wrobel A."/>
            <person name="Rasinkangas P."/>
            <person name="Parkhill J."/>
            <person name="Rea M.C."/>
            <person name="O'Sullivan O."/>
            <person name="Ritari J."/>
            <person name="Douillard F.P."/>
            <person name="Paul Ross R."/>
            <person name="Yang R."/>
            <person name="Briner A.E."/>
            <person name="Felis G.E."/>
            <person name="de Vos W.M."/>
            <person name="Barrangou R."/>
            <person name="Klaenhammer T.R."/>
            <person name="Caufield P.W."/>
            <person name="Cui Y."/>
            <person name="Zhang H."/>
            <person name="O'Toole P.W."/>
        </authorList>
    </citation>
    <scope>NUCLEOTIDE SEQUENCE [LARGE SCALE GENOMIC DNA]</scope>
    <source>
        <strain evidence="6 7">DSM 18527</strain>
    </source>
</reference>
<keyword evidence="1" id="KW-0813">Transport</keyword>
<dbReference type="AlphaFoldDB" id="X0QI13"/>
<dbReference type="SMART" id="SM00382">
    <property type="entry name" value="AAA"/>
    <property type="match status" value="1"/>
</dbReference>
<keyword evidence="3 6" id="KW-0067">ATP-binding</keyword>